<evidence type="ECO:0000259" key="4">
    <source>
        <dbReference type="PROSITE" id="PS50893"/>
    </source>
</evidence>
<dbReference type="GO" id="GO:0022857">
    <property type="term" value="F:transmembrane transporter activity"/>
    <property type="evidence" value="ECO:0007669"/>
    <property type="project" value="UniProtKB-ARBA"/>
</dbReference>
<dbReference type="FunFam" id="3.40.50.300:FF:000032">
    <property type="entry name" value="Export ABC transporter ATP-binding protein"/>
    <property type="match status" value="1"/>
</dbReference>
<dbReference type="PANTHER" id="PTHR24220:SF86">
    <property type="entry name" value="ABC TRANSPORTER ABCH.1"/>
    <property type="match status" value="1"/>
</dbReference>
<dbReference type="InterPro" id="IPR027417">
    <property type="entry name" value="P-loop_NTPase"/>
</dbReference>
<dbReference type="PROSITE" id="PS50893">
    <property type="entry name" value="ABC_TRANSPORTER_2"/>
    <property type="match status" value="1"/>
</dbReference>
<evidence type="ECO:0000313" key="5">
    <source>
        <dbReference type="EMBL" id="MBC8560692.1"/>
    </source>
</evidence>
<dbReference type="AlphaFoldDB" id="A0A926E5L6"/>
<dbReference type="Proteomes" id="UP000610760">
    <property type="component" value="Unassembled WGS sequence"/>
</dbReference>
<dbReference type="GO" id="GO:0098796">
    <property type="term" value="C:membrane protein complex"/>
    <property type="evidence" value="ECO:0007669"/>
    <property type="project" value="UniProtKB-ARBA"/>
</dbReference>
<keyword evidence="1" id="KW-0813">Transport</keyword>
<dbReference type="InterPro" id="IPR015854">
    <property type="entry name" value="ABC_transpr_LolD-like"/>
</dbReference>
<dbReference type="InterPro" id="IPR017871">
    <property type="entry name" value="ABC_transporter-like_CS"/>
</dbReference>
<feature type="domain" description="ABC transporter" evidence="4">
    <location>
        <begin position="5"/>
        <end position="232"/>
    </location>
</feature>
<dbReference type="EMBL" id="JACRSV010000004">
    <property type="protein sequence ID" value="MBC8560692.1"/>
    <property type="molecule type" value="Genomic_DNA"/>
</dbReference>
<dbReference type="GO" id="GO:0005886">
    <property type="term" value="C:plasma membrane"/>
    <property type="evidence" value="ECO:0007669"/>
    <property type="project" value="TreeGrafter"/>
</dbReference>
<accession>A0A926E5L6</accession>
<dbReference type="SMART" id="SM00382">
    <property type="entry name" value="AAA"/>
    <property type="match status" value="1"/>
</dbReference>
<gene>
    <name evidence="5" type="ORF">H8710_11515</name>
</gene>
<dbReference type="GO" id="GO:0005524">
    <property type="term" value="F:ATP binding"/>
    <property type="evidence" value="ECO:0007669"/>
    <property type="project" value="UniProtKB-KW"/>
</dbReference>
<keyword evidence="2" id="KW-0547">Nucleotide-binding</keyword>
<dbReference type="RefSeq" id="WP_249295894.1">
    <property type="nucleotide sequence ID" value="NZ_JACRSV010000004.1"/>
</dbReference>
<evidence type="ECO:0000256" key="3">
    <source>
        <dbReference type="ARBA" id="ARBA00022840"/>
    </source>
</evidence>
<comment type="caution">
    <text evidence="5">The sequence shown here is derived from an EMBL/GenBank/DDBJ whole genome shotgun (WGS) entry which is preliminary data.</text>
</comment>
<dbReference type="InterPro" id="IPR017911">
    <property type="entry name" value="MacB-like_ATP-bd"/>
</dbReference>
<dbReference type="SUPFAM" id="SSF52540">
    <property type="entry name" value="P-loop containing nucleoside triphosphate hydrolases"/>
    <property type="match status" value="1"/>
</dbReference>
<reference evidence="5" key="1">
    <citation type="submission" date="2020-08" db="EMBL/GenBank/DDBJ databases">
        <title>Genome public.</title>
        <authorList>
            <person name="Liu C."/>
            <person name="Sun Q."/>
        </authorList>
    </citation>
    <scope>NUCLEOTIDE SEQUENCE</scope>
    <source>
        <strain evidence="5">NSJ-33</strain>
    </source>
</reference>
<dbReference type="InterPro" id="IPR003593">
    <property type="entry name" value="AAA+_ATPase"/>
</dbReference>
<dbReference type="InterPro" id="IPR003439">
    <property type="entry name" value="ABC_transporter-like_ATP-bd"/>
</dbReference>
<protein>
    <submittedName>
        <fullName evidence="5">ABC transporter ATP-binding protein</fullName>
    </submittedName>
</protein>
<dbReference type="Pfam" id="PF00005">
    <property type="entry name" value="ABC_tran"/>
    <property type="match status" value="1"/>
</dbReference>
<keyword evidence="6" id="KW-1185">Reference proteome</keyword>
<dbReference type="PROSITE" id="PS00211">
    <property type="entry name" value="ABC_TRANSPORTER_1"/>
    <property type="match status" value="1"/>
</dbReference>
<dbReference type="CDD" id="cd03255">
    <property type="entry name" value="ABC_MJ0796_LolCDE_FtsE"/>
    <property type="match status" value="1"/>
</dbReference>
<proteinExistence type="predicted"/>
<keyword evidence="3 5" id="KW-0067">ATP-binding</keyword>
<evidence type="ECO:0000256" key="2">
    <source>
        <dbReference type="ARBA" id="ARBA00022741"/>
    </source>
</evidence>
<organism evidence="5 6">
    <name type="scientific">Fumia xinanensis</name>
    <dbReference type="NCBI Taxonomy" id="2763659"/>
    <lineage>
        <taxon>Bacteria</taxon>
        <taxon>Bacillati</taxon>
        <taxon>Bacillota</taxon>
        <taxon>Clostridia</taxon>
        <taxon>Eubacteriales</taxon>
        <taxon>Oscillospiraceae</taxon>
        <taxon>Fumia</taxon>
    </lineage>
</organism>
<sequence>MENLIEIQDVFKIYPSAEDEVKALRGINITVGKGEFVAVVGSSGSGKSTMMNILGCLDVPTTGSYFLDGQDVSHFSDDELSTIRNEKIGFIFQGFHLIPGLSALENVELPLLYRGVPRHERKAAAIDALTRMGLASRLHHCPNQMSGGQQQRVAIARAIVGKPPIILADEPTGNLDQKTGAEVMSLLKELHQEGKTIVLITHDQKVAACAQRIIEISDGQAVQEPELLTQNA</sequence>
<evidence type="ECO:0000256" key="1">
    <source>
        <dbReference type="ARBA" id="ARBA00022448"/>
    </source>
</evidence>
<name>A0A926E5L6_9FIRM</name>
<dbReference type="GO" id="GO:0016887">
    <property type="term" value="F:ATP hydrolysis activity"/>
    <property type="evidence" value="ECO:0007669"/>
    <property type="project" value="InterPro"/>
</dbReference>
<dbReference type="PANTHER" id="PTHR24220">
    <property type="entry name" value="IMPORT ATP-BINDING PROTEIN"/>
    <property type="match status" value="1"/>
</dbReference>
<dbReference type="Gene3D" id="3.40.50.300">
    <property type="entry name" value="P-loop containing nucleotide triphosphate hydrolases"/>
    <property type="match status" value="1"/>
</dbReference>
<evidence type="ECO:0000313" key="6">
    <source>
        <dbReference type="Proteomes" id="UP000610760"/>
    </source>
</evidence>